<evidence type="ECO:0000313" key="3">
    <source>
        <dbReference type="Proteomes" id="UP000694930"/>
    </source>
</evidence>
<dbReference type="Proteomes" id="UP000694930">
    <property type="component" value="Chromosome 7"/>
</dbReference>
<feature type="region of interest" description="Disordered" evidence="1">
    <location>
        <begin position="74"/>
        <end position="116"/>
    </location>
</feature>
<reference evidence="4" key="2">
    <citation type="submission" date="2025-08" db="UniProtKB">
        <authorList>
            <consortium name="RefSeq"/>
        </authorList>
    </citation>
    <scope>IDENTIFICATION</scope>
</reference>
<reference evidence="3" key="1">
    <citation type="journal article" date="2014" name="Nat. Genet.">
        <title>The genome of the stress-tolerant wild tomato species Solanum pennellii.</title>
        <authorList>
            <person name="Bolger A."/>
            <person name="Scossa F."/>
            <person name="Bolger M.E."/>
            <person name="Lanz C."/>
            <person name="Maumus F."/>
            <person name="Tohge T."/>
            <person name="Quesneville H."/>
            <person name="Alseekh S."/>
            <person name="Sorensen I."/>
            <person name="Lichtenstein G."/>
            <person name="Fich E.A."/>
            <person name="Conte M."/>
            <person name="Keller H."/>
            <person name="Schneeberger K."/>
            <person name="Schwacke R."/>
            <person name="Ofner I."/>
            <person name="Vrebalov J."/>
            <person name="Xu Y."/>
            <person name="Osorio S."/>
            <person name="Aflitos S.A."/>
            <person name="Schijlen E."/>
            <person name="Jimenez-Gomez J.M."/>
            <person name="Ryngajllo M."/>
            <person name="Kimura S."/>
            <person name="Kumar R."/>
            <person name="Koenig D."/>
            <person name="Headland L.R."/>
            <person name="Maloof J.N."/>
            <person name="Sinha N."/>
            <person name="van Ham R.C."/>
            <person name="Lankhorst R.K."/>
            <person name="Mao L."/>
            <person name="Vogel A."/>
            <person name="Arsova B."/>
            <person name="Panstruga R."/>
            <person name="Fei Z."/>
            <person name="Rose J.K."/>
            <person name="Zamir D."/>
            <person name="Carrari F."/>
            <person name="Giovannoni J.J."/>
            <person name="Weigel D."/>
            <person name="Usadel B."/>
            <person name="Fernie A.R."/>
        </authorList>
    </citation>
    <scope>NUCLEOTIDE SEQUENCE [LARGE SCALE GENOMIC DNA]</scope>
    <source>
        <strain evidence="3">cv. LA0716</strain>
    </source>
</reference>
<organism evidence="3 4">
    <name type="scientific">Solanum pennellii</name>
    <name type="common">Tomato</name>
    <name type="synonym">Lycopersicon pennellii</name>
    <dbReference type="NCBI Taxonomy" id="28526"/>
    <lineage>
        <taxon>Eukaryota</taxon>
        <taxon>Viridiplantae</taxon>
        <taxon>Streptophyta</taxon>
        <taxon>Embryophyta</taxon>
        <taxon>Tracheophyta</taxon>
        <taxon>Spermatophyta</taxon>
        <taxon>Magnoliopsida</taxon>
        <taxon>eudicotyledons</taxon>
        <taxon>Gunneridae</taxon>
        <taxon>Pentapetalae</taxon>
        <taxon>asterids</taxon>
        <taxon>lamiids</taxon>
        <taxon>Solanales</taxon>
        <taxon>Solanaceae</taxon>
        <taxon>Solanoideae</taxon>
        <taxon>Solaneae</taxon>
        <taxon>Solanum</taxon>
        <taxon>Solanum subgen. Lycopersicon</taxon>
    </lineage>
</organism>
<evidence type="ECO:0000256" key="1">
    <source>
        <dbReference type="SAM" id="MobiDB-lite"/>
    </source>
</evidence>
<sequence length="311" mass="35211">MARGRGSGRGRGRKMPIMNDVSSTEARVEALGLQEQIPAQNEEASIEAEVARSTKVVRKLSLDSLRTDEVVFENSDPEGFEEESKVDGNGTVIRNSDEKLSEEEGNRIDNEQEQKKEANESWVSMFKNNRVASNGIQITYFPPQVVDGQTMVQLEEKEVQEEEQKWKCALIAYVVGECSGYNTMKRYIMMNWSSVSKPEVFLHEDGYYLIKFQKISDMNEILFSGPYTINNQPIILKQWCPEFDLGSEFLTEIPLWVNFPKLPLNCWGVGSLSRIASAIGVPLFADKCTTKKTRISYARMLVEVNVTKAIP</sequence>
<feature type="region of interest" description="Disordered" evidence="1">
    <location>
        <begin position="1"/>
        <end position="23"/>
    </location>
</feature>
<dbReference type="GeneID" id="107025065"/>
<evidence type="ECO:0000259" key="2">
    <source>
        <dbReference type="Pfam" id="PF14111"/>
    </source>
</evidence>
<name>A0ABM1H7C3_SOLPN</name>
<proteinExistence type="predicted"/>
<dbReference type="PANTHER" id="PTHR33233:SF17">
    <property type="entry name" value="DUF4283 DOMAIN-CONTAINING PROTEIN"/>
    <property type="match status" value="1"/>
</dbReference>
<dbReference type="Pfam" id="PF14111">
    <property type="entry name" value="DUF4283"/>
    <property type="match status" value="1"/>
</dbReference>
<evidence type="ECO:0000313" key="4">
    <source>
        <dbReference type="RefSeq" id="XP_015081419.1"/>
    </source>
</evidence>
<protein>
    <submittedName>
        <fullName evidence="4">Uncharacterized protein LOC107025065</fullName>
    </submittedName>
</protein>
<dbReference type="InterPro" id="IPR025558">
    <property type="entry name" value="DUF4283"/>
</dbReference>
<feature type="domain" description="DUF4283" evidence="2">
    <location>
        <begin position="163"/>
        <end position="245"/>
    </location>
</feature>
<feature type="compositionally biased region" description="Basic residues" evidence="1">
    <location>
        <begin position="1"/>
        <end position="14"/>
    </location>
</feature>
<keyword evidence="3" id="KW-1185">Reference proteome</keyword>
<gene>
    <name evidence="4" type="primary">LOC107025065</name>
</gene>
<feature type="compositionally biased region" description="Basic and acidic residues" evidence="1">
    <location>
        <begin position="95"/>
        <end position="116"/>
    </location>
</feature>
<dbReference type="PANTHER" id="PTHR33233">
    <property type="entry name" value="ENDONUCLEASE/EXONUCLEASE/PHOSPHATASE"/>
    <property type="match status" value="1"/>
</dbReference>
<accession>A0ABM1H7C3</accession>
<dbReference type="RefSeq" id="XP_015081419.1">
    <property type="nucleotide sequence ID" value="XM_015225933.1"/>
</dbReference>